<gene>
    <name evidence="3" type="ORF">JVW63_02090</name>
</gene>
<feature type="region of interest" description="Disordered" evidence="1">
    <location>
        <begin position="76"/>
        <end position="103"/>
    </location>
</feature>
<proteinExistence type="predicted"/>
<dbReference type="Proteomes" id="UP000705983">
    <property type="component" value="Unassembled WGS sequence"/>
</dbReference>
<organism evidence="3 4">
    <name type="scientific">Flaviflexus equikiangi</name>
    <dbReference type="NCBI Taxonomy" id="2758573"/>
    <lineage>
        <taxon>Bacteria</taxon>
        <taxon>Bacillati</taxon>
        <taxon>Actinomycetota</taxon>
        <taxon>Actinomycetes</taxon>
        <taxon>Actinomycetales</taxon>
        <taxon>Actinomycetaceae</taxon>
        <taxon>Flaviflexus</taxon>
    </lineage>
</organism>
<evidence type="ECO:0000313" key="4">
    <source>
        <dbReference type="Proteomes" id="UP000705983"/>
    </source>
</evidence>
<comment type="caution">
    <text evidence="3">The sequence shown here is derived from an EMBL/GenBank/DDBJ whole genome shotgun (WGS) entry which is preliminary data.</text>
</comment>
<evidence type="ECO:0000313" key="3">
    <source>
        <dbReference type="EMBL" id="MBM9432496.1"/>
    </source>
</evidence>
<dbReference type="EMBL" id="JAFFJS010000001">
    <property type="protein sequence ID" value="MBM9432496.1"/>
    <property type="molecule type" value="Genomic_DNA"/>
</dbReference>
<sequence>MGEFSSRARHVDAEKIRLIDEYVAAHGSQPSNTTILKLRAQAALSTRPDKQVRPLAALTEEWRTRATTISTSALELTSSSTRCSPREVELRDGSRTTRRPGRSYGGAIDLPAAYVAEQVDLGYAVTAYRAPGVTTDTAHVLVEPTATRENFYVSMTRGCAANRAYVILDRADDPNASSWSILAGVLQHIGSELSAHEAITAEHDRWASLVCISSLTGE</sequence>
<accession>A0ABS2TCX6</accession>
<evidence type="ECO:0000256" key="1">
    <source>
        <dbReference type="SAM" id="MobiDB-lite"/>
    </source>
</evidence>
<reference evidence="4" key="1">
    <citation type="submission" date="2021-02" db="EMBL/GenBank/DDBJ databases">
        <title>Leucobacter sp. CX169.</title>
        <authorList>
            <person name="Cheng Y."/>
        </authorList>
    </citation>
    <scope>NUCLEOTIDE SEQUENCE [LARGE SCALE GENOMIC DNA]</scope>
    <source>
        <strain evidence="4">JY899</strain>
    </source>
</reference>
<name>A0ABS2TCX6_9ACTO</name>
<keyword evidence="4" id="KW-1185">Reference proteome</keyword>
<protein>
    <submittedName>
        <fullName evidence="3">Relaxase domain-containing protein</fullName>
    </submittedName>
</protein>
<feature type="domain" description="TrwC relaxase" evidence="2">
    <location>
        <begin position="1"/>
        <end position="67"/>
    </location>
</feature>
<dbReference type="Pfam" id="PF08751">
    <property type="entry name" value="TrwC"/>
    <property type="match status" value="1"/>
</dbReference>
<evidence type="ECO:0000259" key="2">
    <source>
        <dbReference type="Pfam" id="PF08751"/>
    </source>
</evidence>
<dbReference type="SUPFAM" id="SSF55464">
    <property type="entry name" value="Origin of replication-binding domain, RBD-like"/>
    <property type="match status" value="1"/>
</dbReference>
<dbReference type="InterPro" id="IPR014862">
    <property type="entry name" value="TrwC"/>
</dbReference>
<feature type="compositionally biased region" description="Basic and acidic residues" evidence="1">
    <location>
        <begin position="84"/>
        <end position="95"/>
    </location>
</feature>